<dbReference type="RefSeq" id="WP_198037234.1">
    <property type="nucleotide sequence ID" value="NZ_JBHEZZ010000027.1"/>
</dbReference>
<keyword evidence="2" id="KW-1003">Cell membrane</keyword>
<evidence type="ECO:0000313" key="11">
    <source>
        <dbReference type="EMBL" id="MFC1406258.1"/>
    </source>
</evidence>
<keyword evidence="3 11" id="KW-0132">Cell division</keyword>
<organism evidence="11 12">
    <name type="scientific">Streptacidiphilus cavernicola</name>
    <dbReference type="NCBI Taxonomy" id="3342716"/>
    <lineage>
        <taxon>Bacteria</taxon>
        <taxon>Bacillati</taxon>
        <taxon>Actinomycetota</taxon>
        <taxon>Actinomycetes</taxon>
        <taxon>Kitasatosporales</taxon>
        <taxon>Streptomycetaceae</taxon>
        <taxon>Streptacidiphilus</taxon>
    </lineage>
</organism>
<evidence type="ECO:0000256" key="3">
    <source>
        <dbReference type="ARBA" id="ARBA00022618"/>
    </source>
</evidence>
<feature type="region of interest" description="Disordered" evidence="8">
    <location>
        <begin position="1"/>
        <end position="25"/>
    </location>
</feature>
<dbReference type="InterPro" id="IPR005548">
    <property type="entry name" value="Cell_div_FtsQ/DivIB_C"/>
</dbReference>
<evidence type="ECO:0000313" key="12">
    <source>
        <dbReference type="Proteomes" id="UP001592528"/>
    </source>
</evidence>
<keyword evidence="12" id="KW-1185">Reference proteome</keyword>
<keyword evidence="5 9" id="KW-1133">Transmembrane helix</keyword>
<accession>A0ABV6UXW5</accession>
<evidence type="ECO:0000256" key="8">
    <source>
        <dbReference type="SAM" id="MobiDB-lite"/>
    </source>
</evidence>
<name>A0ABV6UXW5_9ACTN</name>
<dbReference type="GO" id="GO:0051301">
    <property type="term" value="P:cell division"/>
    <property type="evidence" value="ECO:0007669"/>
    <property type="project" value="UniProtKB-KW"/>
</dbReference>
<evidence type="ECO:0000259" key="10">
    <source>
        <dbReference type="PROSITE" id="PS51779"/>
    </source>
</evidence>
<dbReference type="PANTHER" id="PTHR37820">
    <property type="entry name" value="CELL DIVISION PROTEIN DIVIB"/>
    <property type="match status" value="1"/>
</dbReference>
<gene>
    <name evidence="11" type="ORF">ACEZDJ_33685</name>
</gene>
<sequence length="265" mass="27515">MPDAPSVPSAEEQLDTAGAEEAPAAPPRVPLRLSRRGFVVLGALLAAVLGTVCWLVWFSSVLDVRTVEVSGTRVLTADQVLAAASVPLGGPLERLDTGAVRARVLRALPRAADAQVSTSLPHTVRIRVTERQAIAAIAGSGGVYTQVDASGVRFATGRQVPSGVPVVELSLSAAGRGALAVFPEQALVAAAVDVAKALPAAVSKQTRSVVVHSYDDLELQLADGSKVLWGSSEQDQRKAVVLTALLRQKGTSYDVSAPDDPAVRH</sequence>
<evidence type="ECO:0000256" key="9">
    <source>
        <dbReference type="SAM" id="Phobius"/>
    </source>
</evidence>
<comment type="subcellular location">
    <subcellularLocation>
        <location evidence="1">Membrane</location>
    </subcellularLocation>
</comment>
<comment type="caution">
    <text evidence="11">The sequence shown here is derived from an EMBL/GenBank/DDBJ whole genome shotgun (WGS) entry which is preliminary data.</text>
</comment>
<dbReference type="PANTHER" id="PTHR37820:SF1">
    <property type="entry name" value="CELL DIVISION PROTEIN FTSQ"/>
    <property type="match status" value="1"/>
</dbReference>
<evidence type="ECO:0000256" key="5">
    <source>
        <dbReference type="ARBA" id="ARBA00022989"/>
    </source>
</evidence>
<dbReference type="InterPro" id="IPR013685">
    <property type="entry name" value="POTRA_FtsQ_type"/>
</dbReference>
<dbReference type="Gene3D" id="3.10.20.310">
    <property type="entry name" value="membrane protein fhac"/>
    <property type="match status" value="1"/>
</dbReference>
<feature type="transmembrane region" description="Helical" evidence="9">
    <location>
        <begin position="38"/>
        <end position="57"/>
    </location>
</feature>
<dbReference type="Pfam" id="PF08478">
    <property type="entry name" value="POTRA_1"/>
    <property type="match status" value="1"/>
</dbReference>
<dbReference type="PROSITE" id="PS51779">
    <property type="entry name" value="POTRA"/>
    <property type="match status" value="1"/>
</dbReference>
<keyword evidence="6 9" id="KW-0472">Membrane</keyword>
<dbReference type="Proteomes" id="UP001592528">
    <property type="component" value="Unassembled WGS sequence"/>
</dbReference>
<evidence type="ECO:0000256" key="6">
    <source>
        <dbReference type="ARBA" id="ARBA00023136"/>
    </source>
</evidence>
<keyword evidence="7" id="KW-0131">Cell cycle</keyword>
<evidence type="ECO:0000256" key="1">
    <source>
        <dbReference type="ARBA" id="ARBA00004370"/>
    </source>
</evidence>
<evidence type="ECO:0000256" key="4">
    <source>
        <dbReference type="ARBA" id="ARBA00022692"/>
    </source>
</evidence>
<evidence type="ECO:0000256" key="7">
    <source>
        <dbReference type="ARBA" id="ARBA00023306"/>
    </source>
</evidence>
<proteinExistence type="predicted"/>
<dbReference type="EMBL" id="JBHEZZ010000027">
    <property type="protein sequence ID" value="MFC1406258.1"/>
    <property type="molecule type" value="Genomic_DNA"/>
</dbReference>
<dbReference type="Pfam" id="PF03799">
    <property type="entry name" value="FtsQ_DivIB_C"/>
    <property type="match status" value="1"/>
</dbReference>
<dbReference type="InterPro" id="IPR050487">
    <property type="entry name" value="FtsQ_DivIB"/>
</dbReference>
<keyword evidence="4 9" id="KW-0812">Transmembrane</keyword>
<feature type="domain" description="POTRA" evidence="10">
    <location>
        <begin position="62"/>
        <end position="131"/>
    </location>
</feature>
<evidence type="ECO:0000256" key="2">
    <source>
        <dbReference type="ARBA" id="ARBA00022475"/>
    </source>
</evidence>
<reference evidence="11 12" key="1">
    <citation type="submission" date="2024-09" db="EMBL/GenBank/DDBJ databases">
        <authorList>
            <person name="Lee S.D."/>
        </authorList>
    </citation>
    <scope>NUCLEOTIDE SEQUENCE [LARGE SCALE GENOMIC DNA]</scope>
    <source>
        <strain evidence="11 12">N1-5</strain>
    </source>
</reference>
<dbReference type="InterPro" id="IPR034746">
    <property type="entry name" value="POTRA"/>
</dbReference>
<protein>
    <submittedName>
        <fullName evidence="11">Cell division protein FtsQ/DivIB</fullName>
    </submittedName>
</protein>